<reference evidence="1 2" key="1">
    <citation type="submission" date="2018-07" db="EMBL/GenBank/DDBJ databases">
        <title>Diversity of Mesorhizobium strains in Brazil.</title>
        <authorList>
            <person name="Helene L.C.F."/>
            <person name="Dall'Agnol R."/>
            <person name="Delamuta J.R.M."/>
            <person name="Hungria M."/>
        </authorList>
    </citation>
    <scope>NUCLEOTIDE SEQUENCE [LARGE SCALE GENOMIC DNA]</scope>
    <source>
        <strain evidence="1 2">AC99b</strain>
    </source>
</reference>
<evidence type="ECO:0000313" key="2">
    <source>
        <dbReference type="Proteomes" id="UP000251558"/>
    </source>
</evidence>
<dbReference type="SUPFAM" id="SSF52540">
    <property type="entry name" value="P-loop containing nucleoside triphosphate hydrolases"/>
    <property type="match status" value="1"/>
</dbReference>
<dbReference type="AlphaFoldDB" id="A0A330HI95"/>
<evidence type="ECO:0000313" key="1">
    <source>
        <dbReference type="EMBL" id="RAZ88421.1"/>
    </source>
</evidence>
<comment type="caution">
    <text evidence="1">The sequence shown here is derived from an EMBL/GenBank/DDBJ whole genome shotgun (WGS) entry which is preliminary data.</text>
</comment>
<dbReference type="EMBL" id="QMBP01000012">
    <property type="protein sequence ID" value="RAZ88421.1"/>
    <property type="molecule type" value="Genomic_DNA"/>
</dbReference>
<dbReference type="OrthoDB" id="3237545at2"/>
<name>A0A330HI95_9HYPH</name>
<accession>A0A330HI95</accession>
<keyword evidence="2" id="KW-1185">Reference proteome</keyword>
<organism evidence="1 2">
    <name type="scientific">Mesorhizobium hawassense</name>
    <dbReference type="NCBI Taxonomy" id="1209954"/>
    <lineage>
        <taxon>Bacteria</taxon>
        <taxon>Pseudomonadati</taxon>
        <taxon>Pseudomonadota</taxon>
        <taxon>Alphaproteobacteria</taxon>
        <taxon>Hyphomicrobiales</taxon>
        <taxon>Phyllobacteriaceae</taxon>
        <taxon>Mesorhizobium</taxon>
    </lineage>
</organism>
<dbReference type="InterPro" id="IPR027417">
    <property type="entry name" value="P-loop_NTPase"/>
</dbReference>
<evidence type="ECO:0008006" key="3">
    <source>
        <dbReference type="Google" id="ProtNLM"/>
    </source>
</evidence>
<gene>
    <name evidence="1" type="ORF">DPM33_23095</name>
</gene>
<dbReference type="Gene3D" id="3.40.50.300">
    <property type="entry name" value="P-loop containing nucleotide triphosphate hydrolases"/>
    <property type="match status" value="1"/>
</dbReference>
<proteinExistence type="predicted"/>
<dbReference type="Proteomes" id="UP000251558">
    <property type="component" value="Unassembled WGS sequence"/>
</dbReference>
<sequence length="184" mass="20807">MGDSDPFTFDEVTGRRLWRDQDVERPVYTDPQTLAAEISRRDAKIIGIDGHHGSGKSFLSRQLGMALNAQVLELDRFLIKENAGAYLPNLDLRKLAKTARAFRVPSIVEGVCLLAALEGAALKADVLVYVRSLSANSGHLWHEEDFHGSRGKYLDLPLDSEIRAYNWKYQPLVQANYFFDRIEQ</sequence>
<dbReference type="RefSeq" id="WP_112099708.1">
    <property type="nucleotide sequence ID" value="NZ_QMBP01000012.1"/>
</dbReference>
<protein>
    <recommendedName>
        <fullName evidence="3">Phosphoribulokinase/uridine kinase domain-containing protein</fullName>
    </recommendedName>
</protein>